<keyword evidence="3" id="KW-1185">Reference proteome</keyword>
<feature type="region of interest" description="Disordered" evidence="1">
    <location>
        <begin position="1"/>
        <end position="20"/>
    </location>
</feature>
<evidence type="ECO:0000256" key="1">
    <source>
        <dbReference type="SAM" id="MobiDB-lite"/>
    </source>
</evidence>
<dbReference type="EMBL" id="JBAHYK010005774">
    <property type="protein sequence ID" value="KAL0562433.1"/>
    <property type="molecule type" value="Genomic_DNA"/>
</dbReference>
<organism evidence="2 3">
    <name type="scientific">Marasmius crinis-equi</name>
    <dbReference type="NCBI Taxonomy" id="585013"/>
    <lineage>
        <taxon>Eukaryota</taxon>
        <taxon>Fungi</taxon>
        <taxon>Dikarya</taxon>
        <taxon>Basidiomycota</taxon>
        <taxon>Agaricomycotina</taxon>
        <taxon>Agaricomycetes</taxon>
        <taxon>Agaricomycetidae</taxon>
        <taxon>Agaricales</taxon>
        <taxon>Marasmiineae</taxon>
        <taxon>Marasmiaceae</taxon>
        <taxon>Marasmius</taxon>
    </lineage>
</organism>
<comment type="caution">
    <text evidence="2">The sequence shown here is derived from an EMBL/GenBank/DDBJ whole genome shotgun (WGS) entry which is preliminary data.</text>
</comment>
<feature type="compositionally biased region" description="Basic and acidic residues" evidence="1">
    <location>
        <begin position="64"/>
        <end position="82"/>
    </location>
</feature>
<gene>
    <name evidence="2" type="ORF">V5O48_019654</name>
</gene>
<name>A0ABR3EHU2_9AGAR</name>
<feature type="non-terminal residue" evidence="2">
    <location>
        <position position="1"/>
    </location>
</feature>
<dbReference type="Proteomes" id="UP001465976">
    <property type="component" value="Unassembled WGS sequence"/>
</dbReference>
<evidence type="ECO:0000313" key="2">
    <source>
        <dbReference type="EMBL" id="KAL0562433.1"/>
    </source>
</evidence>
<accession>A0ABR3EHU2</accession>
<feature type="region of interest" description="Disordered" evidence="1">
    <location>
        <begin position="25"/>
        <end position="90"/>
    </location>
</feature>
<protein>
    <submittedName>
        <fullName evidence="2">Uncharacterized protein</fullName>
    </submittedName>
</protein>
<evidence type="ECO:0000313" key="3">
    <source>
        <dbReference type="Proteomes" id="UP001465976"/>
    </source>
</evidence>
<reference evidence="2 3" key="1">
    <citation type="submission" date="2024-02" db="EMBL/GenBank/DDBJ databases">
        <title>A draft genome for the cacao thread blight pathogen Marasmius crinis-equi.</title>
        <authorList>
            <person name="Cohen S.P."/>
            <person name="Baruah I.K."/>
            <person name="Amoako-Attah I."/>
            <person name="Bukari Y."/>
            <person name="Meinhardt L.W."/>
            <person name="Bailey B.A."/>
        </authorList>
    </citation>
    <scope>NUCLEOTIDE SEQUENCE [LARGE SCALE GENOMIC DNA]</scope>
    <source>
        <strain evidence="2 3">GH-76</strain>
    </source>
</reference>
<proteinExistence type="predicted"/>
<sequence length="90" mass="10231">LLNTAPSDYRSPSPDLPTLDELFQGISKKRPAAEDLEADSSSPSSEDERYPKYAKRMRTGPCRDIVRNMEKRRAEKKERDENNDAGTDSE</sequence>